<name>A0A2H9T2A6_9ZZZZ</name>
<gene>
    <name evidence="1" type="ORF">CI610_03737</name>
</gene>
<comment type="caution">
    <text evidence="1">The sequence shown here is derived from an EMBL/GenBank/DDBJ whole genome shotgun (WGS) entry which is preliminary data.</text>
</comment>
<accession>A0A2H9T2A6</accession>
<evidence type="ECO:0000313" key="1">
    <source>
        <dbReference type="EMBL" id="PJE77345.1"/>
    </source>
</evidence>
<dbReference type="AlphaFoldDB" id="A0A2H9T2A6"/>
<proteinExistence type="predicted"/>
<sequence length="84" mass="9993">MTGLQHRRLHRKYEFVRYGSSMCTVKTKRAAIPSRENGTPPDYNRLENTFNQIYTAPTIYDRHQETFIFNIPCHTIRIVTFNTQ</sequence>
<protein>
    <submittedName>
        <fullName evidence="1">Uncharacterized protein</fullName>
    </submittedName>
</protein>
<dbReference type="EMBL" id="NSIT01000730">
    <property type="protein sequence ID" value="PJE77345.1"/>
    <property type="molecule type" value="Genomic_DNA"/>
</dbReference>
<reference evidence="1" key="1">
    <citation type="journal article" date="2017" name="Appl. Environ. Microbiol.">
        <title>Molecular characterization of an Endozoicomonas-like organism causing infection in king scallop Pecten maximus L.</title>
        <authorList>
            <person name="Cano I."/>
            <person name="van Aerle R."/>
            <person name="Ross S."/>
            <person name="Verner-Jeffreys D.W."/>
            <person name="Paley R.K."/>
            <person name="Rimmer G."/>
            <person name="Ryder D."/>
            <person name="Hooper P."/>
            <person name="Stone D."/>
            <person name="Feist S.W."/>
        </authorList>
    </citation>
    <scope>NUCLEOTIDE SEQUENCE</scope>
</reference>
<organism evidence="1">
    <name type="scientific">invertebrate metagenome</name>
    <dbReference type="NCBI Taxonomy" id="1711999"/>
    <lineage>
        <taxon>unclassified sequences</taxon>
        <taxon>metagenomes</taxon>
        <taxon>organismal metagenomes</taxon>
    </lineage>
</organism>